<evidence type="ECO:0000313" key="13">
    <source>
        <dbReference type="Proteomes" id="UP001178507"/>
    </source>
</evidence>
<feature type="region of interest" description="Disordered" evidence="10">
    <location>
        <begin position="79"/>
        <end position="102"/>
    </location>
</feature>
<gene>
    <name evidence="12" type="ORF">EVOR1521_LOCUS32027</name>
</gene>
<protein>
    <recommendedName>
        <fullName evidence="4 9">Alpha-amylase</fullName>
        <ecNumber evidence="4 9">3.2.1.1</ecNumber>
    </recommendedName>
</protein>
<dbReference type="GO" id="GO:0004556">
    <property type="term" value="F:alpha-amylase activity"/>
    <property type="evidence" value="ECO:0007669"/>
    <property type="project" value="UniProtKB-UniRule"/>
</dbReference>
<comment type="catalytic activity">
    <reaction evidence="1 9">
        <text>Endohydrolysis of (1-&gt;4)-alpha-D-glucosidic linkages in polysaccharides containing three or more (1-&gt;4)-alpha-linked D-glucose units.</text>
        <dbReference type="EC" id="3.2.1.1"/>
    </reaction>
</comment>
<evidence type="ECO:0000256" key="7">
    <source>
        <dbReference type="ARBA" id="ARBA00023295"/>
    </source>
</evidence>
<dbReference type="AlphaFoldDB" id="A0AA36NMM5"/>
<evidence type="ECO:0000259" key="11">
    <source>
        <dbReference type="SMART" id="SM00642"/>
    </source>
</evidence>
<keyword evidence="7 9" id="KW-0326">Glycosidase</keyword>
<evidence type="ECO:0000256" key="5">
    <source>
        <dbReference type="ARBA" id="ARBA00022801"/>
    </source>
</evidence>
<evidence type="ECO:0000256" key="2">
    <source>
        <dbReference type="ARBA" id="ARBA00001913"/>
    </source>
</evidence>
<dbReference type="GO" id="GO:0005975">
    <property type="term" value="P:carbohydrate metabolic process"/>
    <property type="evidence" value="ECO:0007669"/>
    <property type="project" value="InterPro"/>
</dbReference>
<evidence type="ECO:0000313" key="12">
    <source>
        <dbReference type="EMBL" id="CAJ1411471.1"/>
    </source>
</evidence>
<evidence type="ECO:0000256" key="4">
    <source>
        <dbReference type="ARBA" id="ARBA00012595"/>
    </source>
</evidence>
<comment type="caution">
    <text evidence="12">The sequence shown here is derived from an EMBL/GenBank/DDBJ whole genome shotgun (WGS) entry which is preliminary data.</text>
</comment>
<dbReference type="InterPro" id="IPR013783">
    <property type="entry name" value="Ig-like_fold"/>
</dbReference>
<organism evidence="12 13">
    <name type="scientific">Effrenium voratum</name>
    <dbReference type="NCBI Taxonomy" id="2562239"/>
    <lineage>
        <taxon>Eukaryota</taxon>
        <taxon>Sar</taxon>
        <taxon>Alveolata</taxon>
        <taxon>Dinophyceae</taxon>
        <taxon>Suessiales</taxon>
        <taxon>Symbiodiniaceae</taxon>
        <taxon>Effrenium</taxon>
    </lineage>
</organism>
<dbReference type="InterPro" id="IPR017853">
    <property type="entry name" value="GH"/>
</dbReference>
<comment type="cofactor">
    <cofactor evidence="2">
        <name>Ca(2+)</name>
        <dbReference type="ChEBI" id="CHEBI:29108"/>
    </cofactor>
</comment>
<keyword evidence="6 9" id="KW-0119">Carbohydrate metabolism</keyword>
<feature type="domain" description="Glycosyl hydrolase family 13 catalytic" evidence="11">
    <location>
        <begin position="84"/>
        <end position="438"/>
    </location>
</feature>
<dbReference type="Proteomes" id="UP001178507">
    <property type="component" value="Unassembled WGS sequence"/>
</dbReference>
<accession>A0AA36NMM5</accession>
<evidence type="ECO:0000256" key="10">
    <source>
        <dbReference type="SAM" id="MobiDB-lite"/>
    </source>
</evidence>
<dbReference type="PANTHER" id="PTHR43447">
    <property type="entry name" value="ALPHA-AMYLASE"/>
    <property type="match status" value="1"/>
</dbReference>
<dbReference type="Gene3D" id="2.60.40.10">
    <property type="entry name" value="Immunoglobulins"/>
    <property type="match status" value="1"/>
</dbReference>
<dbReference type="Pfam" id="PF00128">
    <property type="entry name" value="Alpha-amylase"/>
    <property type="match status" value="1"/>
</dbReference>
<reference evidence="12" key="1">
    <citation type="submission" date="2023-08" db="EMBL/GenBank/DDBJ databases">
        <authorList>
            <person name="Chen Y."/>
            <person name="Shah S."/>
            <person name="Dougan E. K."/>
            <person name="Thang M."/>
            <person name="Chan C."/>
        </authorList>
    </citation>
    <scope>NUCLEOTIDE SEQUENCE</scope>
</reference>
<proteinExistence type="inferred from homology"/>
<dbReference type="InterPro" id="IPR006046">
    <property type="entry name" value="Alpha_amylase"/>
</dbReference>
<keyword evidence="5 9" id="KW-0378">Hydrolase</keyword>
<evidence type="ECO:0000256" key="8">
    <source>
        <dbReference type="RuleBase" id="RU003615"/>
    </source>
</evidence>
<evidence type="ECO:0000256" key="3">
    <source>
        <dbReference type="ARBA" id="ARBA00008061"/>
    </source>
</evidence>
<dbReference type="Gene3D" id="3.20.20.80">
    <property type="entry name" value="Glycosidases"/>
    <property type="match status" value="1"/>
</dbReference>
<sequence>MPVACVMNVLRWLVRRCRRRLLKGNMSVFKANGRTQWVKNINGEFPLRTGLDYDLANDGEDRRKASCWAFLCQDTAVSDTTEETASPDLSEDGMSEGSRVDGPPQPRTIFHALHYTFEELRRILPELALKGFDAVQIPPAHISPQGDLRRSWFLRYQPLSYQDIDPALGGAEGLWRLCEEAADFRIIVIADCVFNHMAVVASCQEWQQAQWDGGKMEELQQRLDHTFGPHLNRHDFQWPWICLENEKWDDPHYMFEGWGCGEWSELSCSEKVISQHMGHLQQLLDCGVKGVRLDAAKHMRPQHVGRYVDFVQDQGGFVYAEVLSMDKQLHSQYEKLGKGVPSTDFALAASLVKAWRQENGGQAATQLQAIDHLGSHAVQFVRNHDTMFNEGPICGIDWANAEEAALAWAYLIAKNEGSLLIHQDDIHPPIVQAALAFRSDLSSVAVSASPYPLKTELVAWPPPSYETLSMLLTLADCPVGLAVFNLSSKQQRLEVPWSLEDFGVHEVRAGNNEALGGHLAARSARFFLLESAAPVPNPDVQYMTLFYFSTWEHPHIHFCVDHAWTAAPGWALRKSEKPAVRGIKIPRNGGRWWRVDVPLRAGPVEFVLNDGRGSWDNHPSSRGNYVAEMPGLHILVDKSLATLSLGAPPGLLPSS</sequence>
<name>A0AA36NMM5_9DINO</name>
<evidence type="ECO:0000256" key="1">
    <source>
        <dbReference type="ARBA" id="ARBA00000548"/>
    </source>
</evidence>
<keyword evidence="13" id="KW-1185">Reference proteome</keyword>
<dbReference type="EC" id="3.2.1.1" evidence="4 9"/>
<evidence type="ECO:0000256" key="9">
    <source>
        <dbReference type="RuleBase" id="RU361134"/>
    </source>
</evidence>
<dbReference type="EMBL" id="CAUJNA010003876">
    <property type="protein sequence ID" value="CAJ1411471.1"/>
    <property type="molecule type" value="Genomic_DNA"/>
</dbReference>
<dbReference type="SUPFAM" id="SSF51445">
    <property type="entry name" value="(Trans)glycosidases"/>
    <property type="match status" value="1"/>
</dbReference>
<dbReference type="GO" id="GO:0043169">
    <property type="term" value="F:cation binding"/>
    <property type="evidence" value="ECO:0007669"/>
    <property type="project" value="InterPro"/>
</dbReference>
<dbReference type="SMART" id="SM00642">
    <property type="entry name" value="Aamy"/>
    <property type="match status" value="1"/>
</dbReference>
<dbReference type="PRINTS" id="PR00110">
    <property type="entry name" value="ALPHAAMYLASE"/>
</dbReference>
<evidence type="ECO:0000256" key="6">
    <source>
        <dbReference type="ARBA" id="ARBA00023277"/>
    </source>
</evidence>
<dbReference type="InterPro" id="IPR006047">
    <property type="entry name" value="GH13_cat_dom"/>
</dbReference>
<comment type="similarity">
    <text evidence="3 8">Belongs to the glycosyl hydrolase 13 family.</text>
</comment>